<dbReference type="Proteomes" id="UP000095283">
    <property type="component" value="Unplaced"/>
</dbReference>
<evidence type="ECO:0000313" key="1">
    <source>
        <dbReference type="Proteomes" id="UP000095283"/>
    </source>
</evidence>
<proteinExistence type="predicted"/>
<name>A0A1I7WK45_HETBA</name>
<protein>
    <submittedName>
        <fullName evidence="2">DHC_N1 domain-containing protein</fullName>
    </submittedName>
</protein>
<keyword evidence="1" id="KW-1185">Reference proteome</keyword>
<evidence type="ECO:0000313" key="2">
    <source>
        <dbReference type="WBParaSite" id="Hba_05410"/>
    </source>
</evidence>
<organism evidence="1 2">
    <name type="scientific">Heterorhabditis bacteriophora</name>
    <name type="common">Entomopathogenic nematode worm</name>
    <dbReference type="NCBI Taxonomy" id="37862"/>
    <lineage>
        <taxon>Eukaryota</taxon>
        <taxon>Metazoa</taxon>
        <taxon>Ecdysozoa</taxon>
        <taxon>Nematoda</taxon>
        <taxon>Chromadorea</taxon>
        <taxon>Rhabditida</taxon>
        <taxon>Rhabditina</taxon>
        <taxon>Rhabditomorpha</taxon>
        <taxon>Strongyloidea</taxon>
        <taxon>Heterorhabditidae</taxon>
        <taxon>Heterorhabditis</taxon>
    </lineage>
</organism>
<dbReference type="AlphaFoldDB" id="A0A1I7WK45"/>
<dbReference type="WBParaSite" id="Hba_05410">
    <property type="protein sequence ID" value="Hba_05410"/>
    <property type="gene ID" value="Hba_05410"/>
</dbReference>
<reference evidence="2" key="1">
    <citation type="submission" date="2016-11" db="UniProtKB">
        <authorList>
            <consortium name="WormBaseParasite"/>
        </authorList>
    </citation>
    <scope>IDENTIFICATION</scope>
</reference>
<accession>A0A1I7WK45</accession>
<sequence length="280" mass="32849">MRKFLSIPEKFKGVQEGDQVSKFFSPMLERNAMRFSSLYVKAEELLKRVEKVDSQFPWLVLAQVDLEELIEEKFNKASDWESQMKLLKTKGREAEKLPNEIRFECIIVNTTGAKSAIDELLQRLFDTLTWTLRLNITTKLQSIQQFLTQVCCHLHKNNFAILSSKLLISVARYCDVGNFRKSKKRLNVVSSGRCTITTDSSLILSIFVVIMQLLRSHQYENKIFWKHYYLHYHFTLQTMWSLLEDQHTLLRSVAGSGVEQMTSIGRQWERFEASIFLQYE</sequence>